<name>A0A176VKR4_MARPO</name>
<reference evidence="8" key="1">
    <citation type="submission" date="2016-03" db="EMBL/GenBank/DDBJ databases">
        <title>Mechanisms controlling the formation of the plant cell surface in tip-growing cells are functionally conserved among land plants.</title>
        <authorList>
            <person name="Honkanen S."/>
            <person name="Jones V.A."/>
            <person name="Morieri G."/>
            <person name="Champion C."/>
            <person name="Hetherington A.J."/>
            <person name="Kelly S."/>
            <person name="Saint-Marcoux D."/>
            <person name="Proust H."/>
            <person name="Prescott H."/>
            <person name="Dolan L."/>
        </authorList>
    </citation>
    <scope>NUCLEOTIDE SEQUENCE [LARGE SCALE GENOMIC DNA]</scope>
    <source>
        <tissue evidence="8">Whole gametophyte</tissue>
    </source>
</reference>
<dbReference type="PANTHER" id="PTHR22950">
    <property type="entry name" value="AMINO ACID TRANSPORTER"/>
    <property type="match status" value="1"/>
</dbReference>
<evidence type="ECO:0000256" key="5">
    <source>
        <dbReference type="ARBA" id="ARBA00023136"/>
    </source>
</evidence>
<dbReference type="PANTHER" id="PTHR22950:SF652">
    <property type="entry name" value="TRANSMEMBRANE AMINO ACID TRANSPORTER FAMILY PROTEIN"/>
    <property type="match status" value="1"/>
</dbReference>
<feature type="transmembrane region" description="Helical" evidence="6">
    <location>
        <begin position="462"/>
        <end position="484"/>
    </location>
</feature>
<evidence type="ECO:0000256" key="2">
    <source>
        <dbReference type="ARBA" id="ARBA00022692"/>
    </source>
</evidence>
<dbReference type="GO" id="GO:0015179">
    <property type="term" value="F:L-amino acid transmembrane transporter activity"/>
    <property type="evidence" value="ECO:0007669"/>
    <property type="project" value="TreeGrafter"/>
</dbReference>
<protein>
    <recommendedName>
        <fullName evidence="7">Amino acid transporter transmembrane domain-containing protein</fullName>
    </recommendedName>
</protein>
<gene>
    <name evidence="8" type="ORF">AXG93_3256s1690</name>
</gene>
<feature type="transmembrane region" description="Helical" evidence="6">
    <location>
        <begin position="48"/>
        <end position="71"/>
    </location>
</feature>
<feature type="domain" description="Amino acid transporter transmembrane" evidence="7">
    <location>
        <begin position="272"/>
        <end position="426"/>
    </location>
</feature>
<keyword evidence="3" id="KW-0813">Transport</keyword>
<feature type="transmembrane region" description="Helical" evidence="6">
    <location>
        <begin position="20"/>
        <end position="42"/>
    </location>
</feature>
<evidence type="ECO:0000313" key="9">
    <source>
        <dbReference type="Proteomes" id="UP000077202"/>
    </source>
</evidence>
<feature type="transmembrane region" description="Helical" evidence="6">
    <location>
        <begin position="217"/>
        <end position="239"/>
    </location>
</feature>
<dbReference type="Proteomes" id="UP000077202">
    <property type="component" value="Unassembled WGS sequence"/>
</dbReference>
<dbReference type="InterPro" id="IPR013057">
    <property type="entry name" value="AA_transpt_TM"/>
</dbReference>
<feature type="transmembrane region" description="Helical" evidence="6">
    <location>
        <begin position="376"/>
        <end position="397"/>
    </location>
</feature>
<accession>A0A176VKR4</accession>
<evidence type="ECO:0000256" key="4">
    <source>
        <dbReference type="ARBA" id="ARBA00022989"/>
    </source>
</evidence>
<sequence>MEAITGLAQSKRNGKNESPWVSVFNLCNAAIGAGVLSFPYGFRQTGVVGGLFFTGIIWVIEVFALCLLVRVAEKYNSQSYQQLVLSVLGSKMAIITSVTMITFLIGSMISYLIITANGAFRLGAQYGCSYFFGHAHFTVWWRYLISAHHRVVILFFAFVVILPLAMKTTLKALKYSSVISIVMLTYLTIALVIIGISSLISKGFPSDILVWRAGQHAFIIIDIVVFAFQCHIQVVPIFAELAEMPKPFFGNGKGPLEERLLDDEVLSQVTSRQRSERVKRMDAVIFVSMSICLIGYCMVGEFGYLIFPDVDSDVLKNFGNANVFMNFARIGMAVVRNLPYRWVAMVCYPLQSHPARSIVDDAYKAISKAPVHAFSWTRHIVITLIFFVSTLAVALIISDLGTVFSIVGSTGGVMVVFIIPGVLLIRGIYSPPVGYVQQTIDEEEAVKLSTSTRTGSQKCVQIVGGTLIIAFGLLIFSATSYVTATGMIS</sequence>
<proteinExistence type="predicted"/>
<keyword evidence="9" id="KW-1185">Reference proteome</keyword>
<keyword evidence="5 6" id="KW-0472">Membrane</keyword>
<keyword evidence="3" id="KW-0029">Amino-acid transport</keyword>
<comment type="caution">
    <text evidence="8">The sequence shown here is derived from an EMBL/GenBank/DDBJ whole genome shotgun (WGS) entry which is preliminary data.</text>
</comment>
<feature type="transmembrane region" description="Helical" evidence="6">
    <location>
        <begin position="147"/>
        <end position="166"/>
    </location>
</feature>
<feature type="transmembrane region" description="Helical" evidence="6">
    <location>
        <begin position="178"/>
        <end position="197"/>
    </location>
</feature>
<dbReference type="Pfam" id="PF01490">
    <property type="entry name" value="Aa_trans"/>
    <property type="match status" value="2"/>
</dbReference>
<feature type="transmembrane region" description="Helical" evidence="6">
    <location>
        <begin position="403"/>
        <end position="425"/>
    </location>
</feature>
<evidence type="ECO:0000256" key="6">
    <source>
        <dbReference type="SAM" id="Phobius"/>
    </source>
</evidence>
<feature type="domain" description="Amino acid transporter transmembrane" evidence="7">
    <location>
        <begin position="16"/>
        <end position="246"/>
    </location>
</feature>
<dbReference type="EMBL" id="LVLJ01003561">
    <property type="protein sequence ID" value="OAE20922.1"/>
    <property type="molecule type" value="Genomic_DNA"/>
</dbReference>
<organism evidence="8 9">
    <name type="scientific">Marchantia polymorpha subsp. ruderalis</name>
    <dbReference type="NCBI Taxonomy" id="1480154"/>
    <lineage>
        <taxon>Eukaryota</taxon>
        <taxon>Viridiplantae</taxon>
        <taxon>Streptophyta</taxon>
        <taxon>Embryophyta</taxon>
        <taxon>Marchantiophyta</taxon>
        <taxon>Marchantiopsida</taxon>
        <taxon>Marchantiidae</taxon>
        <taxon>Marchantiales</taxon>
        <taxon>Marchantiaceae</taxon>
        <taxon>Marchantia</taxon>
    </lineage>
</organism>
<keyword evidence="4 6" id="KW-1133">Transmembrane helix</keyword>
<keyword evidence="2 6" id="KW-0812">Transmembrane</keyword>
<feature type="transmembrane region" description="Helical" evidence="6">
    <location>
        <begin position="283"/>
        <end position="306"/>
    </location>
</feature>
<dbReference type="GO" id="GO:0031090">
    <property type="term" value="C:organelle membrane"/>
    <property type="evidence" value="ECO:0007669"/>
    <property type="project" value="UniProtKB-ARBA"/>
</dbReference>
<dbReference type="AlphaFoldDB" id="A0A176VKR4"/>
<evidence type="ECO:0000313" key="8">
    <source>
        <dbReference type="EMBL" id="OAE20922.1"/>
    </source>
</evidence>
<feature type="transmembrane region" description="Helical" evidence="6">
    <location>
        <begin position="92"/>
        <end position="114"/>
    </location>
</feature>
<evidence type="ECO:0000256" key="1">
    <source>
        <dbReference type="ARBA" id="ARBA00004141"/>
    </source>
</evidence>
<evidence type="ECO:0000256" key="3">
    <source>
        <dbReference type="ARBA" id="ARBA00022970"/>
    </source>
</evidence>
<comment type="subcellular location">
    <subcellularLocation>
        <location evidence="1">Membrane</location>
        <topology evidence="1">Multi-pass membrane protein</topology>
    </subcellularLocation>
</comment>
<evidence type="ECO:0000259" key="7">
    <source>
        <dbReference type="Pfam" id="PF01490"/>
    </source>
</evidence>